<evidence type="ECO:0000256" key="6">
    <source>
        <dbReference type="ARBA" id="ARBA00022656"/>
    </source>
</evidence>
<dbReference type="PANTHER" id="PTHR24171">
    <property type="entry name" value="ANKYRIN REPEAT DOMAIN-CONTAINING PROTEIN 39-RELATED"/>
    <property type="match status" value="1"/>
</dbReference>
<keyword evidence="5" id="KW-1052">Target cell membrane</keyword>
<feature type="region of interest" description="Disordered" evidence="13">
    <location>
        <begin position="225"/>
        <end position="258"/>
    </location>
</feature>
<evidence type="ECO:0000313" key="15">
    <source>
        <dbReference type="Proteomes" id="UP000499080"/>
    </source>
</evidence>
<evidence type="ECO:0000256" key="13">
    <source>
        <dbReference type="SAM" id="MobiDB-lite"/>
    </source>
</evidence>
<name>A0A4Y2GR55_ARAVE</name>
<dbReference type="GO" id="GO:0005576">
    <property type="term" value="C:extracellular region"/>
    <property type="evidence" value="ECO:0007669"/>
    <property type="project" value="UniProtKB-SubCell"/>
</dbReference>
<accession>A0A4Y2GR55</accession>
<organism evidence="14 15">
    <name type="scientific">Araneus ventricosus</name>
    <name type="common">Orbweaver spider</name>
    <name type="synonym">Epeira ventricosa</name>
    <dbReference type="NCBI Taxonomy" id="182803"/>
    <lineage>
        <taxon>Eukaryota</taxon>
        <taxon>Metazoa</taxon>
        <taxon>Ecdysozoa</taxon>
        <taxon>Arthropoda</taxon>
        <taxon>Chelicerata</taxon>
        <taxon>Arachnida</taxon>
        <taxon>Araneae</taxon>
        <taxon>Araneomorphae</taxon>
        <taxon>Entelegynae</taxon>
        <taxon>Araneoidea</taxon>
        <taxon>Araneidae</taxon>
        <taxon>Araneus</taxon>
    </lineage>
</organism>
<keyword evidence="11" id="KW-0472">Membrane</keyword>
<protein>
    <submittedName>
        <fullName evidence="14">Ankyrin repeat, PH and SEC7 domain containing protein secG</fullName>
    </submittedName>
</protein>
<feature type="region of interest" description="Disordered" evidence="13">
    <location>
        <begin position="1"/>
        <end position="115"/>
    </location>
</feature>
<evidence type="ECO:0000313" key="14">
    <source>
        <dbReference type="EMBL" id="GBM55637.1"/>
    </source>
</evidence>
<feature type="compositionally biased region" description="Polar residues" evidence="13">
    <location>
        <begin position="487"/>
        <end position="499"/>
    </location>
</feature>
<dbReference type="PROSITE" id="PS50088">
    <property type="entry name" value="ANK_REPEAT"/>
    <property type="match status" value="3"/>
</dbReference>
<dbReference type="Gene3D" id="1.25.40.20">
    <property type="entry name" value="Ankyrin repeat-containing domain"/>
    <property type="match status" value="1"/>
</dbReference>
<feature type="compositionally biased region" description="Basic and acidic residues" evidence="13">
    <location>
        <begin position="247"/>
        <end position="258"/>
    </location>
</feature>
<dbReference type="SMART" id="SM00248">
    <property type="entry name" value="ANK"/>
    <property type="match status" value="4"/>
</dbReference>
<dbReference type="PROSITE" id="PS50297">
    <property type="entry name" value="ANK_REP_REGION"/>
    <property type="match status" value="3"/>
</dbReference>
<comment type="caution">
    <text evidence="14">The sequence shown here is derived from an EMBL/GenBank/DDBJ whole genome shotgun (WGS) entry which is preliminary data.</text>
</comment>
<sequence length="772" mass="86072">MKTYKRDRRAALGGSATELTKCERPKAPLRRSSEGSYALRRKSSSSSNAADDPTSSDPSTSCSASSSSSSESGCNADSETCNYCRLSESSDSCECRDSTDGERSSSSLDGNETRRPRCLTRALSEDCYPPSKSRPIRRTSPGEYLRHKRIQMEKLRKERLSSPNRRGITFQRCDSDPRLYLKKSEDATPQSRALNFVSPTRNRIRQSHKPEPELMVVNQVILPVPQTPNPTPSETSRPKRSALAKNVAERKTRAKERQPSLVWNAEDSTPFLECSGVMFRCVVCESDIPFTNCVLCDAETKGHFFNSEQGVSIAPEFPNEQQDTQNSNDDSLIFSDDRTSEMERLAGDSQSSEEKKELEDFYDAPTPADTPPSLNKETSNDKKAQWSTKGAIHKSFIQEENAASRRRNSLRKYNSEPVPEKEVEEFYVPSKSQADAPISRYTPPENSQSRSENTQSRAESSGSSSSRSEKRSGYHVAKDSPKRTTPEEQSVSSCPTCNATEEDSTKENSKERVLSPDSVAQEKAARKSPTFLKPEFVFEPEIIHKANPLVDEAEVEVVPSAIGAFRRLSEDEFISTLNIHEAARKGDLHVVKLLCKKDCKQMETVDERGWTPIHLAAAHGHSEIVKYLAVEGAHLAALDPSSYTALHLAAMNGHKNCLDVLLPMGVDIDCITAEGFTPLHLAVMNGHLDCIQTLLRWGASMDKRDALGRGVYEMVDEYNLEDVAAVLRRFHKKMHNFKHVLDMIRCEGRSSTEIPQEYMDILASIAEESGTE</sequence>
<feature type="compositionally biased region" description="Basic and acidic residues" evidence="13">
    <location>
        <begin position="93"/>
        <end position="103"/>
    </location>
</feature>
<dbReference type="PRINTS" id="PR01415">
    <property type="entry name" value="ANKYRIN"/>
</dbReference>
<evidence type="ECO:0000256" key="7">
    <source>
        <dbReference type="ARBA" id="ARBA00022699"/>
    </source>
</evidence>
<proteinExistence type="predicted"/>
<evidence type="ECO:0000256" key="12">
    <source>
        <dbReference type="PROSITE-ProRule" id="PRU00023"/>
    </source>
</evidence>
<keyword evidence="7" id="KW-0528">Neurotoxin</keyword>
<keyword evidence="4" id="KW-0964">Secreted</keyword>
<feature type="compositionally biased region" description="Low complexity" evidence="13">
    <location>
        <begin position="456"/>
        <end position="466"/>
    </location>
</feature>
<keyword evidence="10 12" id="KW-0040">ANK repeat</keyword>
<keyword evidence="9" id="KW-0638">Presynaptic neurotoxin</keyword>
<keyword evidence="6" id="KW-0800">Toxin</keyword>
<feature type="repeat" description="ANK" evidence="12">
    <location>
        <begin position="641"/>
        <end position="673"/>
    </location>
</feature>
<dbReference type="EMBL" id="BGPR01001510">
    <property type="protein sequence ID" value="GBM55637.1"/>
    <property type="molecule type" value="Genomic_DNA"/>
</dbReference>
<dbReference type="GO" id="GO:0006887">
    <property type="term" value="P:exocytosis"/>
    <property type="evidence" value="ECO:0007669"/>
    <property type="project" value="UniProtKB-KW"/>
</dbReference>
<evidence type="ECO:0000256" key="3">
    <source>
        <dbReference type="ARBA" id="ARBA00022483"/>
    </source>
</evidence>
<evidence type="ECO:0000256" key="2">
    <source>
        <dbReference type="ARBA" id="ARBA00004613"/>
    </source>
</evidence>
<keyword evidence="3" id="KW-0268">Exocytosis</keyword>
<evidence type="ECO:0000256" key="5">
    <source>
        <dbReference type="ARBA" id="ARBA00022537"/>
    </source>
</evidence>
<dbReference type="GO" id="GO:0090729">
    <property type="term" value="F:toxin activity"/>
    <property type="evidence" value="ECO:0007669"/>
    <property type="project" value="UniProtKB-KW"/>
</dbReference>
<evidence type="ECO:0000256" key="8">
    <source>
        <dbReference type="ARBA" id="ARBA00022737"/>
    </source>
</evidence>
<feature type="compositionally biased region" description="Low complexity" evidence="13">
    <location>
        <begin position="44"/>
        <end position="92"/>
    </location>
</feature>
<dbReference type="GO" id="GO:0044218">
    <property type="term" value="C:other organism cell membrane"/>
    <property type="evidence" value="ECO:0007669"/>
    <property type="project" value="UniProtKB-KW"/>
</dbReference>
<dbReference type="InterPro" id="IPR036770">
    <property type="entry name" value="Ankyrin_rpt-contain_sf"/>
</dbReference>
<keyword evidence="11" id="KW-1053">Target membrane</keyword>
<comment type="subcellular location">
    <subcellularLocation>
        <location evidence="2">Secreted</location>
    </subcellularLocation>
    <subcellularLocation>
        <location evidence="1">Target cell membrane</location>
    </subcellularLocation>
</comment>
<evidence type="ECO:0000256" key="9">
    <source>
        <dbReference type="ARBA" id="ARBA00023028"/>
    </source>
</evidence>
<evidence type="ECO:0000256" key="1">
    <source>
        <dbReference type="ARBA" id="ARBA00004175"/>
    </source>
</evidence>
<dbReference type="OrthoDB" id="19174at2759"/>
<keyword evidence="8" id="KW-0677">Repeat</keyword>
<feature type="compositionally biased region" description="Basic and acidic residues" evidence="13">
    <location>
        <begin position="503"/>
        <end position="514"/>
    </location>
</feature>
<feature type="compositionally biased region" description="Basic and acidic residues" evidence="13">
    <location>
        <begin position="467"/>
        <end position="486"/>
    </location>
</feature>
<dbReference type="SUPFAM" id="SSF48403">
    <property type="entry name" value="Ankyrin repeat"/>
    <property type="match status" value="1"/>
</dbReference>
<evidence type="ECO:0000256" key="11">
    <source>
        <dbReference type="ARBA" id="ARBA00023298"/>
    </source>
</evidence>
<evidence type="ECO:0000256" key="10">
    <source>
        <dbReference type="ARBA" id="ARBA00023043"/>
    </source>
</evidence>
<dbReference type="InterPro" id="IPR002110">
    <property type="entry name" value="Ankyrin_rpt"/>
</dbReference>
<feature type="repeat" description="ANK" evidence="12">
    <location>
        <begin position="608"/>
        <end position="640"/>
    </location>
</feature>
<evidence type="ECO:0000256" key="4">
    <source>
        <dbReference type="ARBA" id="ARBA00022525"/>
    </source>
</evidence>
<feature type="repeat" description="ANK" evidence="12">
    <location>
        <begin position="674"/>
        <end position="706"/>
    </location>
</feature>
<reference evidence="14 15" key="1">
    <citation type="journal article" date="2019" name="Sci. Rep.">
        <title>Orb-weaving spider Araneus ventricosus genome elucidates the spidroin gene catalogue.</title>
        <authorList>
            <person name="Kono N."/>
            <person name="Nakamura H."/>
            <person name="Ohtoshi R."/>
            <person name="Moran D.A.P."/>
            <person name="Shinohara A."/>
            <person name="Yoshida Y."/>
            <person name="Fujiwara M."/>
            <person name="Mori M."/>
            <person name="Tomita M."/>
            <person name="Arakawa K."/>
        </authorList>
    </citation>
    <scope>NUCLEOTIDE SEQUENCE [LARGE SCALE GENOMIC DNA]</scope>
</reference>
<dbReference type="Pfam" id="PF12796">
    <property type="entry name" value="Ank_2"/>
    <property type="match status" value="2"/>
</dbReference>
<dbReference type="Proteomes" id="UP000499080">
    <property type="component" value="Unassembled WGS sequence"/>
</dbReference>
<keyword evidence="15" id="KW-1185">Reference proteome</keyword>
<dbReference type="GO" id="GO:0044231">
    <property type="term" value="C:host cell presynaptic membrane"/>
    <property type="evidence" value="ECO:0007669"/>
    <property type="project" value="UniProtKB-KW"/>
</dbReference>
<gene>
    <name evidence="14" type="primary">secG_0</name>
    <name evidence="14" type="ORF">AVEN_125424_1</name>
</gene>
<feature type="compositionally biased region" description="Basic and acidic residues" evidence="13">
    <location>
        <begin position="341"/>
        <end position="359"/>
    </location>
</feature>
<feature type="region of interest" description="Disordered" evidence="13">
    <location>
        <begin position="341"/>
        <end position="526"/>
    </location>
</feature>
<feature type="compositionally biased region" description="Polar residues" evidence="13">
    <location>
        <begin position="444"/>
        <end position="455"/>
    </location>
</feature>
<dbReference type="AlphaFoldDB" id="A0A4Y2GR55"/>